<feature type="domain" description="Dipeptidylpeptidase IV N-terminal" evidence="2">
    <location>
        <begin position="101"/>
        <end position="450"/>
    </location>
</feature>
<comment type="caution">
    <text evidence="3">The sequence shown here is derived from an EMBL/GenBank/DDBJ whole genome shotgun (WGS) entry which is preliminary data.</text>
</comment>
<evidence type="ECO:0000313" key="4">
    <source>
        <dbReference type="Proteomes" id="UP000295157"/>
    </source>
</evidence>
<sequence length="753" mass="82783">MRHLEVTAYQRAEQLLPHHRSALVPGGRVRPVWADGGARFWYRSGTRFVLVDPAAGVRVPAFDHERLAAALAAASGQDVDAAALPFEAIRLSGRAVEFAAFGGHWRCALDTYALESCEPRPAASFVEAASRDERHVVFRRDHNLWVRRPADGTERALTSDGSPDHEYGTAPDWWQNSVLVRKLGFPTMPPAVAWSPDGTRVLTHRTDQRGVRRNHRIEALPADGGPPRLHTQRYAHPGDERVPLAELVVLDIATGAVARASAEPLPMSVVSPVMTRWAWWAADGSAVYYLSQPRDGRSLSLHRLDPVTGHVTTLLTETGDTRVAPNQWAEGQAPMVEVIGGGTEVLWYSQRDGWGHLYLYEAGTGALLGQVTSGAWAVREILHVDETDRVVYFTAAGLVPDDPYRRTVCRTGLDGRGFARLTGDDLDHDVTVAPNGAYFVDSASTTDTPPVTTVRGWDGRVLVELERADVTRLLATGWRPPERFRVKAADGVTDVYGVLYRPHHFDPAGRYPVIDTPYPGPQTNRVHPTFDPGILGHEAEAMAALGFVVVAVDGRGSPGRDRAFADASHGNLGDAGDQAAALRQLARTRPWMDIERVGVVGISAGGHQAVRAMLDHPDLYKAGISSCGTHELRHLHAGHAELYHGMPGEADYDRVSNVARADRLAGKLLLIHGGMDPNVLPDHTMRLAERLITLDKDVEMLIVPGAEHLFLGYEHHVYRRRWDFLVRHLMDAEPPQHRLTPLVFDAGFLAAWF</sequence>
<accession>A0A4R4N1Z9</accession>
<evidence type="ECO:0000259" key="2">
    <source>
        <dbReference type="Pfam" id="PF00930"/>
    </source>
</evidence>
<dbReference type="InterPro" id="IPR029058">
    <property type="entry name" value="AB_hydrolase_fold"/>
</dbReference>
<dbReference type="InterPro" id="IPR050278">
    <property type="entry name" value="Serine_Prot_S9B/DPPIV"/>
</dbReference>
<dbReference type="SUPFAM" id="SSF53474">
    <property type="entry name" value="alpha/beta-Hydrolases"/>
    <property type="match status" value="1"/>
</dbReference>
<gene>
    <name evidence="3" type="ORF">E1267_28915</name>
</gene>
<feature type="domain" description="Peptidase S9 prolyl oligopeptidase catalytic" evidence="1">
    <location>
        <begin position="537"/>
        <end position="729"/>
    </location>
</feature>
<reference evidence="3 4" key="1">
    <citation type="submission" date="2019-02" db="EMBL/GenBank/DDBJ databases">
        <title>Draft genome sequences of novel Actinobacteria.</title>
        <authorList>
            <person name="Sahin N."/>
            <person name="Ay H."/>
            <person name="Saygin H."/>
        </authorList>
    </citation>
    <scope>NUCLEOTIDE SEQUENCE [LARGE SCALE GENOMIC DNA]</scope>
    <source>
        <strain evidence="3 4">KC201</strain>
    </source>
</reference>
<dbReference type="AlphaFoldDB" id="A0A4R4N1Z9"/>
<evidence type="ECO:0000259" key="1">
    <source>
        <dbReference type="Pfam" id="PF00326"/>
    </source>
</evidence>
<evidence type="ECO:0000313" key="3">
    <source>
        <dbReference type="EMBL" id="TDC02615.1"/>
    </source>
</evidence>
<dbReference type="InterPro" id="IPR001375">
    <property type="entry name" value="Peptidase_S9_cat"/>
</dbReference>
<dbReference type="SUPFAM" id="SSF82171">
    <property type="entry name" value="DPP6 N-terminal domain-like"/>
    <property type="match status" value="1"/>
</dbReference>
<protein>
    <submittedName>
        <fullName evidence="3">S9 family peptidase</fullName>
    </submittedName>
</protein>
<dbReference type="PANTHER" id="PTHR11731">
    <property type="entry name" value="PROTEASE FAMILY S9B,C DIPEPTIDYL-PEPTIDASE IV-RELATED"/>
    <property type="match status" value="1"/>
</dbReference>
<dbReference type="Proteomes" id="UP000295157">
    <property type="component" value="Unassembled WGS sequence"/>
</dbReference>
<dbReference type="RefSeq" id="WP_132336957.1">
    <property type="nucleotide sequence ID" value="NZ_SMJZ01000132.1"/>
</dbReference>
<dbReference type="Gene3D" id="3.40.50.1820">
    <property type="entry name" value="alpha/beta hydrolase"/>
    <property type="match status" value="1"/>
</dbReference>
<dbReference type="PANTHER" id="PTHR11731:SF118">
    <property type="entry name" value="BLR1971 PROTEIN"/>
    <property type="match status" value="1"/>
</dbReference>
<organism evidence="3 4">
    <name type="scientific">Nonomuraea longispora</name>
    <dbReference type="NCBI Taxonomy" id="1848320"/>
    <lineage>
        <taxon>Bacteria</taxon>
        <taxon>Bacillati</taxon>
        <taxon>Actinomycetota</taxon>
        <taxon>Actinomycetes</taxon>
        <taxon>Streptosporangiales</taxon>
        <taxon>Streptosporangiaceae</taxon>
        <taxon>Nonomuraea</taxon>
    </lineage>
</organism>
<dbReference type="Pfam" id="PF00930">
    <property type="entry name" value="DPPIV_N"/>
    <property type="match status" value="1"/>
</dbReference>
<dbReference type="InterPro" id="IPR002469">
    <property type="entry name" value="Peptidase_S9B_N"/>
</dbReference>
<name>A0A4R4N1Z9_9ACTN</name>
<proteinExistence type="predicted"/>
<keyword evidence="4" id="KW-1185">Reference proteome</keyword>
<dbReference type="EMBL" id="SMJZ01000132">
    <property type="protein sequence ID" value="TDC02615.1"/>
    <property type="molecule type" value="Genomic_DNA"/>
</dbReference>
<dbReference type="GO" id="GO:0006508">
    <property type="term" value="P:proteolysis"/>
    <property type="evidence" value="ECO:0007669"/>
    <property type="project" value="InterPro"/>
</dbReference>
<dbReference type="GO" id="GO:0008236">
    <property type="term" value="F:serine-type peptidase activity"/>
    <property type="evidence" value="ECO:0007669"/>
    <property type="project" value="InterPro"/>
</dbReference>
<dbReference type="Gene3D" id="2.140.10.30">
    <property type="entry name" value="Dipeptidylpeptidase IV, N-terminal domain"/>
    <property type="match status" value="1"/>
</dbReference>
<dbReference type="Pfam" id="PF00326">
    <property type="entry name" value="Peptidase_S9"/>
    <property type="match status" value="1"/>
</dbReference>
<dbReference type="OrthoDB" id="569821at2"/>